<accession>A0ABV7FRS5</accession>
<dbReference type="InterPro" id="IPR002104">
    <property type="entry name" value="Integrase_catalytic"/>
</dbReference>
<keyword evidence="1" id="KW-0159">Chromosome partition</keyword>
<evidence type="ECO:0000256" key="4">
    <source>
        <dbReference type="ARBA" id="ARBA00023172"/>
    </source>
</evidence>
<dbReference type="Pfam" id="PF00589">
    <property type="entry name" value="Phage_integrase"/>
    <property type="match status" value="1"/>
</dbReference>
<comment type="caution">
    <text evidence="8">The sequence shown here is derived from an EMBL/GenBank/DDBJ whole genome shotgun (WGS) entry which is preliminary data.</text>
</comment>
<gene>
    <name evidence="8" type="ORF">ACFOHL_10560</name>
</gene>
<dbReference type="RefSeq" id="WP_376920198.1">
    <property type="nucleotide sequence ID" value="NZ_JBHRSW010000017.1"/>
</dbReference>
<dbReference type="PANTHER" id="PTHR30349">
    <property type="entry name" value="PHAGE INTEGRASE-RELATED"/>
    <property type="match status" value="1"/>
</dbReference>
<feature type="domain" description="Core-binding (CB)" evidence="7">
    <location>
        <begin position="7"/>
        <end position="99"/>
    </location>
</feature>
<name>A0ABV7FRS5_9ALTE</name>
<keyword evidence="2" id="KW-0229">DNA integration</keyword>
<keyword evidence="3 5" id="KW-0238">DNA-binding</keyword>
<feature type="domain" description="Tyr recombinase" evidence="6">
    <location>
        <begin position="121"/>
        <end position="305"/>
    </location>
</feature>
<protein>
    <submittedName>
        <fullName evidence="8">Tyrosine-type recombinase/integrase</fullName>
    </submittedName>
</protein>
<evidence type="ECO:0000313" key="9">
    <source>
        <dbReference type="Proteomes" id="UP001595478"/>
    </source>
</evidence>
<dbReference type="InterPro" id="IPR013762">
    <property type="entry name" value="Integrase-like_cat_sf"/>
</dbReference>
<evidence type="ECO:0000256" key="3">
    <source>
        <dbReference type="ARBA" id="ARBA00023125"/>
    </source>
</evidence>
<reference evidence="9" key="1">
    <citation type="journal article" date="2019" name="Int. J. Syst. Evol. Microbiol.">
        <title>The Global Catalogue of Microorganisms (GCM) 10K type strain sequencing project: providing services to taxonomists for standard genome sequencing and annotation.</title>
        <authorList>
            <consortium name="The Broad Institute Genomics Platform"/>
            <consortium name="The Broad Institute Genome Sequencing Center for Infectious Disease"/>
            <person name="Wu L."/>
            <person name="Ma J."/>
        </authorList>
    </citation>
    <scope>NUCLEOTIDE SEQUENCE [LARGE SCALE GENOMIC DNA]</scope>
    <source>
        <strain evidence="9">KCTC 52473</strain>
    </source>
</reference>
<dbReference type="EMBL" id="JBHRSW010000017">
    <property type="protein sequence ID" value="MFC3122064.1"/>
    <property type="molecule type" value="Genomic_DNA"/>
</dbReference>
<dbReference type="InterPro" id="IPR011010">
    <property type="entry name" value="DNA_brk_join_enz"/>
</dbReference>
<dbReference type="PROSITE" id="PS51898">
    <property type="entry name" value="TYR_RECOMBINASE"/>
    <property type="match status" value="1"/>
</dbReference>
<keyword evidence="9" id="KW-1185">Reference proteome</keyword>
<dbReference type="InterPro" id="IPR050090">
    <property type="entry name" value="Tyrosine_recombinase_XerCD"/>
</dbReference>
<dbReference type="Gene3D" id="1.10.150.130">
    <property type="match status" value="1"/>
</dbReference>
<dbReference type="Gene3D" id="1.10.443.10">
    <property type="entry name" value="Intergrase catalytic core"/>
    <property type="match status" value="1"/>
</dbReference>
<dbReference type="InterPro" id="IPR010998">
    <property type="entry name" value="Integrase_recombinase_N"/>
</dbReference>
<evidence type="ECO:0000259" key="6">
    <source>
        <dbReference type="PROSITE" id="PS51898"/>
    </source>
</evidence>
<evidence type="ECO:0000256" key="5">
    <source>
        <dbReference type="PROSITE-ProRule" id="PRU01248"/>
    </source>
</evidence>
<dbReference type="Proteomes" id="UP001595478">
    <property type="component" value="Unassembled WGS sequence"/>
</dbReference>
<dbReference type="PROSITE" id="PS51900">
    <property type="entry name" value="CB"/>
    <property type="match status" value="1"/>
</dbReference>
<sequence length="319" mass="36292">MSDTKPESFAAWINFYLDDCCASGQSLRTVRIKRCNLTLFVKWCLSEDIASPAAVSKKVLEAYKRYLNTYINSRTNNQLSLGTRKNRLTAVKTMFTRMVYLEVIATSPLAAFELPKVPKRLPTAFLTFEEIEEVFAQTLMYGLKGMRDRAMLETYYAAGIRRMELGNLEISDINFKTKKLRVNNGKGAKDRLVPIAKRAREWIRQYLQFSRPSLKTFHSGQTLFLSNSGGKFGETQLSELVKKYLLMAGYDVNAACNVFRHSAATHMLEGGADIRQIQVYLGHADISTTMVYTHITNPELERTYEKSHPAANEQPHIDT</sequence>
<proteinExistence type="predicted"/>
<dbReference type="PANTHER" id="PTHR30349:SF81">
    <property type="entry name" value="TYROSINE RECOMBINASE XERC"/>
    <property type="match status" value="1"/>
</dbReference>
<evidence type="ECO:0000256" key="2">
    <source>
        <dbReference type="ARBA" id="ARBA00022908"/>
    </source>
</evidence>
<evidence type="ECO:0000256" key="1">
    <source>
        <dbReference type="ARBA" id="ARBA00022829"/>
    </source>
</evidence>
<organism evidence="8 9">
    <name type="scientific">Agaribacter flavus</name>
    <dbReference type="NCBI Taxonomy" id="1902781"/>
    <lineage>
        <taxon>Bacteria</taxon>
        <taxon>Pseudomonadati</taxon>
        <taxon>Pseudomonadota</taxon>
        <taxon>Gammaproteobacteria</taxon>
        <taxon>Alteromonadales</taxon>
        <taxon>Alteromonadaceae</taxon>
        <taxon>Agaribacter</taxon>
    </lineage>
</organism>
<dbReference type="InterPro" id="IPR044068">
    <property type="entry name" value="CB"/>
</dbReference>
<evidence type="ECO:0000259" key="7">
    <source>
        <dbReference type="PROSITE" id="PS51900"/>
    </source>
</evidence>
<keyword evidence="4" id="KW-0233">DNA recombination</keyword>
<dbReference type="SUPFAM" id="SSF56349">
    <property type="entry name" value="DNA breaking-rejoining enzymes"/>
    <property type="match status" value="1"/>
</dbReference>
<evidence type="ECO:0000313" key="8">
    <source>
        <dbReference type="EMBL" id="MFC3122064.1"/>
    </source>
</evidence>